<dbReference type="RefSeq" id="WP_093322118.1">
    <property type="nucleotide sequence ID" value="NZ_FOAF01000001.1"/>
</dbReference>
<organism evidence="1 2">
    <name type="scientific">Olivibacter domesticus</name>
    <name type="common">Pseudosphingobacterium domesticum</name>
    <dbReference type="NCBI Taxonomy" id="407022"/>
    <lineage>
        <taxon>Bacteria</taxon>
        <taxon>Pseudomonadati</taxon>
        <taxon>Bacteroidota</taxon>
        <taxon>Sphingobacteriia</taxon>
        <taxon>Sphingobacteriales</taxon>
        <taxon>Sphingobacteriaceae</taxon>
        <taxon>Olivibacter</taxon>
    </lineage>
</organism>
<dbReference type="Gene3D" id="3.60.15.10">
    <property type="entry name" value="Ribonuclease Z/Hydroxyacylglutathione hydrolase-like"/>
    <property type="match status" value="1"/>
</dbReference>
<accession>A0A1H7LRY2</accession>
<protein>
    <submittedName>
        <fullName evidence="1">Glyoxylase, beta-lactamase superfamily II</fullName>
    </submittedName>
</protein>
<evidence type="ECO:0000313" key="1">
    <source>
        <dbReference type="EMBL" id="SEL01147.1"/>
    </source>
</evidence>
<name>A0A1H7LRY2_OLID1</name>
<dbReference type="STRING" id="407022.SAMN05661044_01739"/>
<dbReference type="PANTHER" id="PTHR36839:SF1">
    <property type="entry name" value="METALLO-BETA-LACTAMASE FAMILY PROTEIN (AFU_ORTHOLOGUE AFUA_5G12770)"/>
    <property type="match status" value="1"/>
</dbReference>
<dbReference type="Proteomes" id="UP000199421">
    <property type="component" value="Unassembled WGS sequence"/>
</dbReference>
<dbReference type="OrthoDB" id="2373347at2"/>
<dbReference type="PANTHER" id="PTHR36839">
    <property type="entry name" value="METALLO-BETA-LACTAMASE FAMILY PROTEIN (AFU_ORTHOLOGUE AFUA_5G12770)"/>
    <property type="match status" value="1"/>
</dbReference>
<dbReference type="SUPFAM" id="SSF56281">
    <property type="entry name" value="Metallo-hydrolase/oxidoreductase"/>
    <property type="match status" value="1"/>
</dbReference>
<dbReference type="EMBL" id="FOAF01000001">
    <property type="protein sequence ID" value="SEL01147.1"/>
    <property type="molecule type" value="Genomic_DNA"/>
</dbReference>
<dbReference type="AlphaFoldDB" id="A0A1H7LRY2"/>
<keyword evidence="2" id="KW-1185">Reference proteome</keyword>
<proteinExistence type="predicted"/>
<dbReference type="InterPro" id="IPR036866">
    <property type="entry name" value="RibonucZ/Hydroxyglut_hydro"/>
</dbReference>
<evidence type="ECO:0000313" key="2">
    <source>
        <dbReference type="Proteomes" id="UP000199421"/>
    </source>
</evidence>
<sequence length="266" mass="30967">MKTTAYLCNTCGVQYEPLIEEPANCKICQDERQYVNVNGQSWTSLPSINQQHKNIIEKVRDDLYALYTTPSFGIGQRAHLLLTPYGNILWDCISNLDESTIAIIRLLGGIKAIAISHPHYYGTMAEWSQRFDDIPVYIHAKDRAWLTRKDFNLVLWEEEERALWPQIKLINCGGHFDGGTILHHADEDGTLLVGDVIQVCPDRRSVSFMYSYPNYIPLRKREILRIQQLLSPLHYRYMYGAFGHYLKDNAKDITEYSLKRYLRIYE</sequence>
<gene>
    <name evidence="1" type="ORF">SAMN05661044_01739</name>
</gene>
<reference evidence="2" key="1">
    <citation type="submission" date="2016-10" db="EMBL/GenBank/DDBJ databases">
        <authorList>
            <person name="Varghese N."/>
            <person name="Submissions S."/>
        </authorList>
    </citation>
    <scope>NUCLEOTIDE SEQUENCE [LARGE SCALE GENOMIC DNA]</scope>
    <source>
        <strain evidence="2">DSM 18733</strain>
    </source>
</reference>